<feature type="coiled-coil region" evidence="1">
    <location>
        <begin position="379"/>
        <end position="413"/>
    </location>
</feature>
<comment type="caution">
    <text evidence="4">The sequence shown here is derived from an EMBL/GenBank/DDBJ whole genome shotgun (WGS) entry which is preliminary data.</text>
</comment>
<feature type="compositionally biased region" description="Low complexity" evidence="2">
    <location>
        <begin position="96"/>
        <end position="129"/>
    </location>
</feature>
<keyword evidence="3" id="KW-0732">Signal</keyword>
<dbReference type="EMBL" id="BLLK01000020">
    <property type="protein sequence ID" value="GFH44528.1"/>
    <property type="molecule type" value="Genomic_DNA"/>
</dbReference>
<proteinExistence type="predicted"/>
<evidence type="ECO:0000256" key="3">
    <source>
        <dbReference type="SAM" id="SignalP"/>
    </source>
</evidence>
<protein>
    <recommendedName>
        <fullName evidence="6">Leucine zipper transcription factor-like protein 1</fullName>
    </recommendedName>
</protein>
<evidence type="ECO:0000256" key="1">
    <source>
        <dbReference type="SAM" id="Coils"/>
    </source>
</evidence>
<feature type="region of interest" description="Disordered" evidence="2">
    <location>
        <begin position="23"/>
        <end position="137"/>
    </location>
</feature>
<reference evidence="4 5" key="1">
    <citation type="journal article" date="2021" name="Sci. Rep.">
        <title>The genome of the diatom Chaetoceros tenuissimus carries an ancient integrated fragment of an extant virus.</title>
        <authorList>
            <person name="Hongo Y."/>
            <person name="Kimura K."/>
            <person name="Takaki Y."/>
            <person name="Yoshida Y."/>
            <person name="Baba S."/>
            <person name="Kobayashi G."/>
            <person name="Nagasaki K."/>
            <person name="Hano T."/>
            <person name="Tomaru Y."/>
        </authorList>
    </citation>
    <scope>NUCLEOTIDE SEQUENCE [LARGE SCALE GENOMIC DNA]</scope>
    <source>
        <strain evidence="4 5">NIES-3715</strain>
    </source>
</reference>
<feature type="coiled-coil region" evidence="1">
    <location>
        <begin position="140"/>
        <end position="262"/>
    </location>
</feature>
<feature type="compositionally biased region" description="Acidic residues" evidence="2">
    <location>
        <begin position="416"/>
        <end position="445"/>
    </location>
</feature>
<organism evidence="4 5">
    <name type="scientific">Chaetoceros tenuissimus</name>
    <dbReference type="NCBI Taxonomy" id="426638"/>
    <lineage>
        <taxon>Eukaryota</taxon>
        <taxon>Sar</taxon>
        <taxon>Stramenopiles</taxon>
        <taxon>Ochrophyta</taxon>
        <taxon>Bacillariophyta</taxon>
        <taxon>Coscinodiscophyceae</taxon>
        <taxon>Chaetocerotophycidae</taxon>
        <taxon>Chaetocerotales</taxon>
        <taxon>Chaetocerotaceae</taxon>
        <taxon>Chaetoceros</taxon>
    </lineage>
</organism>
<accession>A0AAD3CEU0</accession>
<evidence type="ECO:0000313" key="4">
    <source>
        <dbReference type="EMBL" id="GFH44528.1"/>
    </source>
</evidence>
<dbReference type="AlphaFoldDB" id="A0AAD3CEU0"/>
<evidence type="ECO:0000256" key="2">
    <source>
        <dbReference type="SAM" id="MobiDB-lite"/>
    </source>
</evidence>
<evidence type="ECO:0000313" key="5">
    <source>
        <dbReference type="Proteomes" id="UP001054902"/>
    </source>
</evidence>
<keyword evidence="5" id="KW-1185">Reference proteome</keyword>
<feature type="compositionally biased region" description="Polar residues" evidence="2">
    <location>
        <begin position="38"/>
        <end position="53"/>
    </location>
</feature>
<feature type="signal peptide" evidence="3">
    <location>
        <begin position="1"/>
        <end position="21"/>
    </location>
</feature>
<keyword evidence="1" id="KW-0175">Coiled coil</keyword>
<sequence>MNIRGRTLTFLLLSSVEGVSCFSPSSRKSNDYHKSRVSNRQSYQTHEQQQHFSVLNLKRDDKKDTLSSSSETPLDNFPSYPKQEKKEIPKTPVAPPSSNSNASTSNKANTTTNSSTTNTSSSSVATKSKAPQEDSLTLQNTKLKLQLADYEQSLQESTTNESLLQSKVNELEEQLEDTQLQMNAKNIVIDTISTGAVEDINALEQKMEDMMRQVRNAEQSKNKIFKRYKDLELMVQIVKEELQLKEDEIQKLKKRLGDMEDKDEKMKGIDDLTEVLALDAEQRWKEKLDLIKEENENDSASSTGSDISVTDIEITEQQRIGFRKRLKNRVKRILTFLLVPWAFRNKKNQVDNVQTTEQQIGIKEQDQDIKVRPKAISDKTEEEIALRLQQVALEDAQEEDELLNVSLEMLKKQVDDEEGIFDVGDDDENDDNGDGDDDDENDDKDGDEKEGSITGSKGE</sequence>
<feature type="chain" id="PRO_5041959466" description="Leucine zipper transcription factor-like protein 1" evidence="3">
    <location>
        <begin position="22"/>
        <end position="459"/>
    </location>
</feature>
<dbReference type="Proteomes" id="UP001054902">
    <property type="component" value="Unassembled WGS sequence"/>
</dbReference>
<evidence type="ECO:0008006" key="6">
    <source>
        <dbReference type="Google" id="ProtNLM"/>
    </source>
</evidence>
<feature type="region of interest" description="Disordered" evidence="2">
    <location>
        <begin position="416"/>
        <end position="459"/>
    </location>
</feature>
<gene>
    <name evidence="4" type="ORF">CTEN210_01002</name>
</gene>
<name>A0AAD3CEU0_9STRA</name>